<evidence type="ECO:0000313" key="12">
    <source>
        <dbReference type="EMBL" id="KAA6302714.1"/>
    </source>
</evidence>
<keyword evidence="8 11" id="KW-1133">Transmembrane helix</keyword>
<reference evidence="12 13" key="1">
    <citation type="submission" date="2019-03" db="EMBL/GenBank/DDBJ databases">
        <title>Single cell metagenomics reveals metabolic interactions within the superorganism composed of flagellate Streblomastix strix and complex community of Bacteroidetes bacteria on its surface.</title>
        <authorList>
            <person name="Treitli S.C."/>
            <person name="Kolisko M."/>
            <person name="Husnik F."/>
            <person name="Keeling P."/>
            <person name="Hampl V."/>
        </authorList>
    </citation>
    <scope>NUCLEOTIDE SEQUENCE [LARGE SCALE GENOMIC DNA]</scope>
    <source>
        <strain evidence="12">St1</strain>
    </source>
</reference>
<dbReference type="PANTHER" id="PTHR33909">
    <property type="entry name" value="SEC TRANSLOCON ACCESSORY COMPLEX SUBUNIT YAJC"/>
    <property type="match status" value="1"/>
</dbReference>
<evidence type="ECO:0000256" key="8">
    <source>
        <dbReference type="ARBA" id="ARBA00022989"/>
    </source>
</evidence>
<sequence>MILSILLQAETAAPKDGGLFGGGASGILMMVALFAIMYFFMIRPQQKKQKEIEKQRASMRVGDKVVTSGGIHGKLKEINDADYVVEIAEGIKIKIDKAAVFAAAQ</sequence>
<evidence type="ECO:0000256" key="7">
    <source>
        <dbReference type="ARBA" id="ARBA00022927"/>
    </source>
</evidence>
<accession>A0A5M8P2U1</accession>
<evidence type="ECO:0000256" key="4">
    <source>
        <dbReference type="ARBA" id="ARBA00022448"/>
    </source>
</evidence>
<name>A0A5M8P2U1_9BACT</name>
<keyword evidence="5" id="KW-1003">Cell membrane</keyword>
<dbReference type="EMBL" id="SNRX01000006">
    <property type="protein sequence ID" value="KAA6302714.1"/>
    <property type="molecule type" value="Genomic_DNA"/>
</dbReference>
<dbReference type="NCBIfam" id="TIGR00739">
    <property type="entry name" value="yajC"/>
    <property type="match status" value="1"/>
</dbReference>
<evidence type="ECO:0000256" key="10">
    <source>
        <dbReference type="ARBA" id="ARBA00023136"/>
    </source>
</evidence>
<evidence type="ECO:0000256" key="9">
    <source>
        <dbReference type="ARBA" id="ARBA00023010"/>
    </source>
</evidence>
<feature type="transmembrane region" description="Helical" evidence="11">
    <location>
        <begin position="20"/>
        <end position="40"/>
    </location>
</feature>
<dbReference type="InterPro" id="IPR003849">
    <property type="entry name" value="Preprotein_translocase_YajC"/>
</dbReference>
<keyword evidence="6 11" id="KW-0812">Transmembrane</keyword>
<evidence type="ECO:0000256" key="2">
    <source>
        <dbReference type="ARBA" id="ARBA00006742"/>
    </source>
</evidence>
<proteinExistence type="inferred from homology"/>
<dbReference type="PRINTS" id="PR01853">
    <property type="entry name" value="YAJCTRNLCASE"/>
</dbReference>
<evidence type="ECO:0000256" key="3">
    <source>
        <dbReference type="ARBA" id="ARBA00014962"/>
    </source>
</evidence>
<dbReference type="Pfam" id="PF02699">
    <property type="entry name" value="YajC"/>
    <property type="match status" value="1"/>
</dbReference>
<evidence type="ECO:0000256" key="11">
    <source>
        <dbReference type="SAM" id="Phobius"/>
    </source>
</evidence>
<keyword evidence="7" id="KW-0653">Protein transport</keyword>
<dbReference type="GO" id="GO:0015031">
    <property type="term" value="P:protein transport"/>
    <property type="evidence" value="ECO:0007669"/>
    <property type="project" value="UniProtKB-KW"/>
</dbReference>
<comment type="similarity">
    <text evidence="2">Belongs to the YajC family.</text>
</comment>
<keyword evidence="10 11" id="KW-0472">Membrane</keyword>
<evidence type="ECO:0000256" key="1">
    <source>
        <dbReference type="ARBA" id="ARBA00004162"/>
    </source>
</evidence>
<gene>
    <name evidence="12" type="ORF">EZS26_001221</name>
</gene>
<dbReference type="SMART" id="SM01323">
    <property type="entry name" value="YajC"/>
    <property type="match status" value="1"/>
</dbReference>
<keyword evidence="9" id="KW-0811">Translocation</keyword>
<dbReference type="AlphaFoldDB" id="A0A5M8P2U1"/>
<evidence type="ECO:0000256" key="5">
    <source>
        <dbReference type="ARBA" id="ARBA00022475"/>
    </source>
</evidence>
<organism evidence="12 13">
    <name type="scientific">Candidatus Ordinivivax streblomastigis</name>
    <dbReference type="NCBI Taxonomy" id="2540710"/>
    <lineage>
        <taxon>Bacteria</taxon>
        <taxon>Pseudomonadati</taxon>
        <taxon>Bacteroidota</taxon>
        <taxon>Bacteroidia</taxon>
        <taxon>Bacteroidales</taxon>
        <taxon>Candidatus Ordinivivax</taxon>
    </lineage>
</organism>
<dbReference type="GO" id="GO:0005886">
    <property type="term" value="C:plasma membrane"/>
    <property type="evidence" value="ECO:0007669"/>
    <property type="project" value="UniProtKB-SubCell"/>
</dbReference>
<evidence type="ECO:0000313" key="13">
    <source>
        <dbReference type="Proteomes" id="UP000324575"/>
    </source>
</evidence>
<protein>
    <recommendedName>
        <fullName evidence="3">Sec translocon accessory complex subunit YajC</fullName>
    </recommendedName>
</protein>
<keyword evidence="4" id="KW-0813">Transport</keyword>
<comment type="subcellular location">
    <subcellularLocation>
        <location evidence="1">Cell membrane</location>
        <topology evidence="1">Single-pass membrane protein</topology>
    </subcellularLocation>
</comment>
<dbReference type="Proteomes" id="UP000324575">
    <property type="component" value="Unassembled WGS sequence"/>
</dbReference>
<comment type="caution">
    <text evidence="12">The sequence shown here is derived from an EMBL/GenBank/DDBJ whole genome shotgun (WGS) entry which is preliminary data.</text>
</comment>
<evidence type="ECO:0000256" key="6">
    <source>
        <dbReference type="ARBA" id="ARBA00022692"/>
    </source>
</evidence>
<dbReference type="PANTHER" id="PTHR33909:SF1">
    <property type="entry name" value="SEC TRANSLOCON ACCESSORY COMPLEX SUBUNIT YAJC"/>
    <property type="match status" value="1"/>
</dbReference>